<reference evidence="2 3" key="1">
    <citation type="submission" date="2014-02" db="EMBL/GenBank/DDBJ databases">
        <title>The genome sequence of Colletotrichum salicis CBS 607.94.</title>
        <authorList>
            <person name="Baroncelli R."/>
            <person name="Thon M.R."/>
        </authorList>
    </citation>
    <scope>NUCLEOTIDE SEQUENCE [LARGE SCALE GENOMIC DNA]</scope>
    <source>
        <strain evidence="2 3">CBS 607.94</strain>
    </source>
</reference>
<feature type="compositionally biased region" description="Basic and acidic residues" evidence="1">
    <location>
        <begin position="224"/>
        <end position="237"/>
    </location>
</feature>
<protein>
    <submittedName>
        <fullName evidence="2">Uncharacterized protein</fullName>
    </submittedName>
</protein>
<dbReference type="EMBL" id="JFFI01001231">
    <property type="protein sequence ID" value="KXH61877.1"/>
    <property type="molecule type" value="Genomic_DNA"/>
</dbReference>
<sequence>MQRSGSRSVILEPVQLAFPYQPQSWSDFQTYGRTKRRRGNPFRGKDLPPPLAFTNEGSRKRKGLRHYENAVTPSGVSIPLVGGIPAFRHNSPRFKHIGPRRRSDGAPCSPFDVRTLDAAAPEVRAGTSNCKVMVVVVFPRTVRPFGAWGHFQRRSLARRREETSFQMKRTLFDGTAIADTIIRVYCPITRMNSSNPLFMARRIRQLLASILLSSKYPPEVPFFTEHDGSPIIEDTRKSPPLSIESSPSSSDKPFATPEEDNAQPKYLSLTHDHHHASQAQALETPNDHNYGELMPGNWPDLASETDSPSAGAEYPCTSEAVGTYAAPDTDSNLAGSHRKSKTEFNFIPPKLIHMDAVLASGPDAETQAHRKSSTEFKEVVATGGR</sequence>
<feature type="region of interest" description="Disordered" evidence="1">
    <location>
        <begin position="32"/>
        <end position="57"/>
    </location>
</feature>
<gene>
    <name evidence="2" type="ORF">CSAL01_08062</name>
</gene>
<proteinExistence type="predicted"/>
<evidence type="ECO:0000256" key="1">
    <source>
        <dbReference type="SAM" id="MobiDB-lite"/>
    </source>
</evidence>
<organism evidence="2 3">
    <name type="scientific">Colletotrichum salicis</name>
    <dbReference type="NCBI Taxonomy" id="1209931"/>
    <lineage>
        <taxon>Eukaryota</taxon>
        <taxon>Fungi</taxon>
        <taxon>Dikarya</taxon>
        <taxon>Ascomycota</taxon>
        <taxon>Pezizomycotina</taxon>
        <taxon>Sordariomycetes</taxon>
        <taxon>Hypocreomycetidae</taxon>
        <taxon>Glomerellales</taxon>
        <taxon>Glomerellaceae</taxon>
        <taxon>Colletotrichum</taxon>
        <taxon>Colletotrichum acutatum species complex</taxon>
    </lineage>
</organism>
<feature type="region of interest" description="Disordered" evidence="1">
    <location>
        <begin position="223"/>
        <end position="261"/>
    </location>
</feature>
<feature type="compositionally biased region" description="Low complexity" evidence="1">
    <location>
        <begin position="238"/>
        <end position="250"/>
    </location>
</feature>
<dbReference type="Proteomes" id="UP000070121">
    <property type="component" value="Unassembled WGS sequence"/>
</dbReference>
<feature type="region of interest" description="Disordered" evidence="1">
    <location>
        <begin position="286"/>
        <end position="314"/>
    </location>
</feature>
<feature type="compositionally biased region" description="Basic and acidic residues" evidence="1">
    <location>
        <begin position="366"/>
        <end position="378"/>
    </location>
</feature>
<feature type="region of interest" description="Disordered" evidence="1">
    <location>
        <begin position="365"/>
        <end position="385"/>
    </location>
</feature>
<keyword evidence="3" id="KW-1185">Reference proteome</keyword>
<evidence type="ECO:0000313" key="2">
    <source>
        <dbReference type="EMBL" id="KXH61877.1"/>
    </source>
</evidence>
<name>A0A135UNG0_9PEZI</name>
<evidence type="ECO:0000313" key="3">
    <source>
        <dbReference type="Proteomes" id="UP000070121"/>
    </source>
</evidence>
<comment type="caution">
    <text evidence="2">The sequence shown here is derived from an EMBL/GenBank/DDBJ whole genome shotgun (WGS) entry which is preliminary data.</text>
</comment>
<dbReference type="OrthoDB" id="4851276at2759"/>
<dbReference type="AlphaFoldDB" id="A0A135UNG0"/>
<accession>A0A135UNG0</accession>